<keyword evidence="4" id="KW-0694">RNA-binding</keyword>
<keyword evidence="8" id="KW-1185">Reference proteome</keyword>
<dbReference type="InterPro" id="IPR000504">
    <property type="entry name" value="RRM_dom"/>
</dbReference>
<dbReference type="GO" id="GO:0006397">
    <property type="term" value="P:mRNA processing"/>
    <property type="evidence" value="ECO:0007669"/>
    <property type="project" value="UniProtKB-KW"/>
</dbReference>
<comment type="caution">
    <text evidence="7">The sequence shown here is derived from an EMBL/GenBank/DDBJ whole genome shotgun (WGS) entry which is preliminary data.</text>
</comment>
<dbReference type="EMBL" id="JAKUCV010004081">
    <property type="protein sequence ID" value="KAJ4836543.1"/>
    <property type="molecule type" value="Genomic_DNA"/>
</dbReference>
<dbReference type="GO" id="GO:0008380">
    <property type="term" value="P:RNA splicing"/>
    <property type="evidence" value="ECO:0007669"/>
    <property type="project" value="UniProtKB-KW"/>
</dbReference>
<reference evidence="7" key="2">
    <citation type="journal article" date="2023" name="Plants (Basel)">
        <title>Annotation of the Turnera subulata (Passifloraceae) Draft Genome Reveals the S-Locus Evolved after the Divergence of Turneroideae from Passifloroideae in a Stepwise Manner.</title>
        <authorList>
            <person name="Henning P.M."/>
            <person name="Roalson E.H."/>
            <person name="Mir W."/>
            <person name="McCubbin A.G."/>
            <person name="Shore J.S."/>
        </authorList>
    </citation>
    <scope>NUCLEOTIDE SEQUENCE</scope>
    <source>
        <strain evidence="7">F60SS</strain>
    </source>
</reference>
<keyword evidence="3" id="KW-0508">mRNA splicing</keyword>
<dbReference type="Proteomes" id="UP001141552">
    <property type="component" value="Unassembled WGS sequence"/>
</dbReference>
<keyword evidence="2" id="KW-0747">Spliceosome</keyword>
<dbReference type="OrthoDB" id="861279at2759"/>
<evidence type="ECO:0000256" key="4">
    <source>
        <dbReference type="PROSITE-ProRule" id="PRU00176"/>
    </source>
</evidence>
<organism evidence="7 8">
    <name type="scientific">Turnera subulata</name>
    <dbReference type="NCBI Taxonomy" id="218843"/>
    <lineage>
        <taxon>Eukaryota</taxon>
        <taxon>Viridiplantae</taxon>
        <taxon>Streptophyta</taxon>
        <taxon>Embryophyta</taxon>
        <taxon>Tracheophyta</taxon>
        <taxon>Spermatophyta</taxon>
        <taxon>Magnoliopsida</taxon>
        <taxon>eudicotyledons</taxon>
        <taxon>Gunneridae</taxon>
        <taxon>Pentapetalae</taxon>
        <taxon>rosids</taxon>
        <taxon>fabids</taxon>
        <taxon>Malpighiales</taxon>
        <taxon>Passifloraceae</taxon>
        <taxon>Turnera</taxon>
    </lineage>
</organism>
<evidence type="ECO:0000259" key="6">
    <source>
        <dbReference type="PROSITE" id="PS50102"/>
    </source>
</evidence>
<evidence type="ECO:0000256" key="5">
    <source>
        <dbReference type="SAM" id="MobiDB-lite"/>
    </source>
</evidence>
<proteinExistence type="predicted"/>
<dbReference type="PANTHER" id="PTHR23147">
    <property type="entry name" value="SERINE/ARGININE RICH SPLICING FACTOR"/>
    <property type="match status" value="1"/>
</dbReference>
<dbReference type="SMART" id="SM00360">
    <property type="entry name" value="RRM"/>
    <property type="match status" value="1"/>
</dbReference>
<gene>
    <name evidence="7" type="ORF">Tsubulata_013591</name>
</gene>
<dbReference type="PROSITE" id="PS50102">
    <property type="entry name" value="RRM"/>
    <property type="match status" value="1"/>
</dbReference>
<evidence type="ECO:0000313" key="8">
    <source>
        <dbReference type="Proteomes" id="UP001141552"/>
    </source>
</evidence>
<evidence type="ECO:0000256" key="1">
    <source>
        <dbReference type="ARBA" id="ARBA00022664"/>
    </source>
</evidence>
<evidence type="ECO:0000313" key="7">
    <source>
        <dbReference type="EMBL" id="KAJ4836543.1"/>
    </source>
</evidence>
<keyword evidence="1" id="KW-0507">mRNA processing</keyword>
<dbReference type="Pfam" id="PF00076">
    <property type="entry name" value="RRM_1"/>
    <property type="match status" value="1"/>
</dbReference>
<dbReference type="GO" id="GO:0005681">
    <property type="term" value="C:spliceosomal complex"/>
    <property type="evidence" value="ECO:0007669"/>
    <property type="project" value="UniProtKB-KW"/>
</dbReference>
<dbReference type="SUPFAM" id="SSF54928">
    <property type="entry name" value="RNA-binding domain, RBD"/>
    <property type="match status" value="1"/>
</dbReference>
<dbReference type="InterPro" id="IPR050907">
    <property type="entry name" value="SRSF"/>
</dbReference>
<dbReference type="InterPro" id="IPR035979">
    <property type="entry name" value="RBD_domain_sf"/>
</dbReference>
<dbReference type="Gene3D" id="3.30.70.330">
    <property type="match status" value="1"/>
</dbReference>
<feature type="compositionally biased region" description="Pro residues" evidence="5">
    <location>
        <begin position="10"/>
        <end position="36"/>
    </location>
</feature>
<evidence type="ECO:0000256" key="3">
    <source>
        <dbReference type="ARBA" id="ARBA00023187"/>
    </source>
</evidence>
<feature type="region of interest" description="Disordered" evidence="5">
    <location>
        <begin position="1"/>
        <end position="40"/>
    </location>
</feature>
<sequence>MNSRRRLQPPNQPYPPPPVRRRLQPPPQPYPSPPRHQTPALTKKLPYFSKWTRERVKQAIDSGEAVSLYVENISSEWEPMDVFRIMSKYGEVMDVYVPGKKTRQGCRFCFVRFWGINDIRRLIQDVQRVSVEEGNIRANLARQRQYRRPIPSTWPLNRTVSGHRIGKTNASTVQEQQSDHVHQGLSFFPTSDALAWISRCAIATVRNPAEMGAAMYVWSLHGLVDVTVFEFGGIRCWSIFRLLRLCKTSYKRSRTGLRCGSLLLNHGKMGIE</sequence>
<protein>
    <recommendedName>
        <fullName evidence="6">RRM domain-containing protein</fullName>
    </recommendedName>
</protein>
<accession>A0A9Q0FS68</accession>
<name>A0A9Q0FS68_9ROSI</name>
<feature type="domain" description="RRM" evidence="6">
    <location>
        <begin position="66"/>
        <end position="143"/>
    </location>
</feature>
<reference evidence="7" key="1">
    <citation type="submission" date="2022-02" db="EMBL/GenBank/DDBJ databases">
        <authorList>
            <person name="Henning P.M."/>
            <person name="McCubbin A.G."/>
            <person name="Shore J.S."/>
        </authorList>
    </citation>
    <scope>NUCLEOTIDE SEQUENCE</scope>
    <source>
        <strain evidence="7">F60SS</strain>
        <tissue evidence="7">Leaves</tissue>
    </source>
</reference>
<dbReference type="GO" id="GO:0003723">
    <property type="term" value="F:RNA binding"/>
    <property type="evidence" value="ECO:0007669"/>
    <property type="project" value="UniProtKB-UniRule"/>
</dbReference>
<dbReference type="InterPro" id="IPR012677">
    <property type="entry name" value="Nucleotide-bd_a/b_plait_sf"/>
</dbReference>
<evidence type="ECO:0000256" key="2">
    <source>
        <dbReference type="ARBA" id="ARBA00022728"/>
    </source>
</evidence>
<dbReference type="AlphaFoldDB" id="A0A9Q0FS68"/>